<evidence type="ECO:0000256" key="1">
    <source>
        <dbReference type="SAM" id="Phobius"/>
    </source>
</evidence>
<dbReference type="AlphaFoldDB" id="A0A0N5B000"/>
<protein>
    <submittedName>
        <fullName evidence="3">Protein quiver</fullName>
    </submittedName>
</protein>
<proteinExistence type="predicted"/>
<sequence>MFGLCQIQNTNQYSVETKSFVLIYFCCGVQLISSTFPYLINVGCFLIGCFVCKSYNGSDPSCEDTFNSTVQQGTNFSLGKNKYLNPCWAEKLHHRGDNPKSTMVIRTCALDSGTLTADTEIVRISSCSPFKFRGKQYNGCVQSCDTDGCNGTSISKASFILFLSIFLVLLTLFNDQFCS</sequence>
<keyword evidence="1" id="KW-0472">Membrane</keyword>
<accession>A0A0N5B000</accession>
<dbReference type="WBParaSite" id="SMUV_0001058501-mRNA-1">
    <property type="protein sequence ID" value="SMUV_0001058501-mRNA-1"/>
    <property type="gene ID" value="SMUV_0001058501"/>
</dbReference>
<dbReference type="Proteomes" id="UP000046393">
    <property type="component" value="Unplaced"/>
</dbReference>
<keyword evidence="1" id="KW-1133">Transmembrane helix</keyword>
<evidence type="ECO:0000313" key="2">
    <source>
        <dbReference type="Proteomes" id="UP000046393"/>
    </source>
</evidence>
<name>A0A0N5B000_9BILA</name>
<feature type="transmembrane region" description="Helical" evidence="1">
    <location>
        <begin position="21"/>
        <end position="40"/>
    </location>
</feature>
<dbReference type="PANTHER" id="PTHR38332:SF1">
    <property type="entry name" value="RE49668P"/>
    <property type="match status" value="1"/>
</dbReference>
<organism evidence="2 3">
    <name type="scientific">Syphacia muris</name>
    <dbReference type="NCBI Taxonomy" id="451379"/>
    <lineage>
        <taxon>Eukaryota</taxon>
        <taxon>Metazoa</taxon>
        <taxon>Ecdysozoa</taxon>
        <taxon>Nematoda</taxon>
        <taxon>Chromadorea</taxon>
        <taxon>Rhabditida</taxon>
        <taxon>Spirurina</taxon>
        <taxon>Oxyuridomorpha</taxon>
        <taxon>Oxyuroidea</taxon>
        <taxon>Oxyuridae</taxon>
        <taxon>Syphacia</taxon>
    </lineage>
</organism>
<keyword evidence="2" id="KW-1185">Reference proteome</keyword>
<keyword evidence="1" id="KW-0812">Transmembrane</keyword>
<dbReference type="PANTHER" id="PTHR38332">
    <property type="entry name" value="PROTEIN CBG11604"/>
    <property type="match status" value="1"/>
</dbReference>
<evidence type="ECO:0000313" key="3">
    <source>
        <dbReference type="WBParaSite" id="SMUV_0001058501-mRNA-1"/>
    </source>
</evidence>
<reference evidence="3" key="1">
    <citation type="submission" date="2017-02" db="UniProtKB">
        <authorList>
            <consortium name="WormBaseParasite"/>
        </authorList>
    </citation>
    <scope>IDENTIFICATION</scope>
</reference>
<feature type="transmembrane region" description="Helical" evidence="1">
    <location>
        <begin position="154"/>
        <end position="173"/>
    </location>
</feature>